<dbReference type="EMBL" id="AZEY01000108">
    <property type="protein sequence ID" value="KRL62500.1"/>
    <property type="molecule type" value="Genomic_DNA"/>
</dbReference>
<dbReference type="GO" id="GO:0030295">
    <property type="term" value="F:protein kinase activator activity"/>
    <property type="evidence" value="ECO:0007669"/>
    <property type="project" value="TreeGrafter"/>
</dbReference>
<evidence type="ECO:0000256" key="3">
    <source>
        <dbReference type="ARBA" id="ARBA00004314"/>
    </source>
</evidence>
<feature type="domain" description="Histidine kinase" evidence="14">
    <location>
        <begin position="130"/>
        <end position="345"/>
    </location>
</feature>
<sequence length="348" mass="38819">MRKQRNISIAGYLGTFVIFVFFATLPIFLYGNNSRNIGSSYLKWYVLYWIVVSAIFIGIIAYQKHISFDVPLARLSKAAKSVTKGDFSIYLQPIHSSKNPTEIDNLFEDFNTMVAELGSTETLKNDFIANVSHEFKAPLAVIKSYANALQNNSNNSHPQTDQYIQIIIDETDKMATLITNVLKLNKIENQAIHPTMSTYNVSRQLVETTLTFESIWEAGQISLKVDIPDNLQVTADTEMMNIVWQNLLSNAFKFTLAGQSVSIKAKIVADGIEVSIADTGEGMDQDTINRIFDKFYQGDTSHSQSGNGLGLALVNRIVRLMNGTISVESQVGHGSKFTVWLPDNNSDH</sequence>
<dbReference type="SMART" id="SM00388">
    <property type="entry name" value="HisKA"/>
    <property type="match status" value="1"/>
</dbReference>
<dbReference type="PANTHER" id="PTHR42878:SF7">
    <property type="entry name" value="SENSOR HISTIDINE KINASE GLRK"/>
    <property type="match status" value="1"/>
</dbReference>
<name>A0A0R1S4I9_9LACO</name>
<dbReference type="InterPro" id="IPR050351">
    <property type="entry name" value="BphY/WalK/GraS-like"/>
</dbReference>
<dbReference type="InterPro" id="IPR003660">
    <property type="entry name" value="HAMP_dom"/>
</dbReference>
<keyword evidence="11" id="KW-0902">Two-component regulatory system</keyword>
<keyword evidence="13" id="KW-1133">Transmembrane helix</keyword>
<protein>
    <recommendedName>
        <fullName evidence="4">histidine kinase</fullName>
        <ecNumber evidence="4">2.7.13.3</ecNumber>
    </recommendedName>
</protein>
<keyword evidence="13" id="KW-0812">Transmembrane</keyword>
<dbReference type="SMART" id="SM00387">
    <property type="entry name" value="HATPase_c"/>
    <property type="match status" value="1"/>
</dbReference>
<dbReference type="GO" id="GO:0007234">
    <property type="term" value="P:osmosensory signaling via phosphorelay pathway"/>
    <property type="evidence" value="ECO:0007669"/>
    <property type="project" value="TreeGrafter"/>
</dbReference>
<dbReference type="FunFam" id="1.10.287.130:FF:000001">
    <property type="entry name" value="Two-component sensor histidine kinase"/>
    <property type="match status" value="1"/>
</dbReference>
<dbReference type="PANTHER" id="PTHR42878">
    <property type="entry name" value="TWO-COMPONENT HISTIDINE KINASE"/>
    <property type="match status" value="1"/>
</dbReference>
<evidence type="ECO:0000256" key="8">
    <source>
        <dbReference type="ARBA" id="ARBA00022741"/>
    </source>
</evidence>
<dbReference type="GO" id="GO:0005524">
    <property type="term" value="F:ATP binding"/>
    <property type="evidence" value="ECO:0007669"/>
    <property type="project" value="UniProtKB-KW"/>
</dbReference>
<dbReference type="SUPFAM" id="SSF55874">
    <property type="entry name" value="ATPase domain of HSP90 chaperone/DNA topoisomerase II/histidine kinase"/>
    <property type="match status" value="1"/>
</dbReference>
<dbReference type="CDD" id="cd00082">
    <property type="entry name" value="HisKA"/>
    <property type="match status" value="1"/>
</dbReference>
<dbReference type="Gene3D" id="1.10.287.130">
    <property type="match status" value="1"/>
</dbReference>
<evidence type="ECO:0000256" key="12">
    <source>
        <dbReference type="ARBA" id="ARBA00023136"/>
    </source>
</evidence>
<dbReference type="InterPro" id="IPR003594">
    <property type="entry name" value="HATPase_dom"/>
</dbReference>
<comment type="catalytic activity">
    <reaction evidence="1">
        <text>ATP + protein L-histidine = ADP + protein N-phospho-L-histidine.</text>
        <dbReference type="EC" id="2.7.13.3"/>
    </reaction>
</comment>
<evidence type="ECO:0000256" key="6">
    <source>
        <dbReference type="ARBA" id="ARBA00022553"/>
    </source>
</evidence>
<evidence type="ECO:0000256" key="7">
    <source>
        <dbReference type="ARBA" id="ARBA00022679"/>
    </source>
</evidence>
<dbReference type="InterPro" id="IPR003661">
    <property type="entry name" value="HisK_dim/P_dom"/>
</dbReference>
<keyword evidence="5" id="KW-1003">Cell membrane</keyword>
<dbReference type="SUPFAM" id="SSF47384">
    <property type="entry name" value="Homodimeric domain of signal transducing histidine kinase"/>
    <property type="match status" value="1"/>
</dbReference>
<keyword evidence="6" id="KW-0597">Phosphoprotein</keyword>
<evidence type="ECO:0000256" key="13">
    <source>
        <dbReference type="SAM" id="Phobius"/>
    </source>
</evidence>
<evidence type="ECO:0000256" key="9">
    <source>
        <dbReference type="ARBA" id="ARBA00022777"/>
    </source>
</evidence>
<dbReference type="Gene3D" id="6.10.340.10">
    <property type="match status" value="1"/>
</dbReference>
<keyword evidence="10" id="KW-0067">ATP-binding</keyword>
<dbReference type="Proteomes" id="UP000052013">
    <property type="component" value="Unassembled WGS sequence"/>
</dbReference>
<dbReference type="RefSeq" id="WP_057866286.1">
    <property type="nucleotide sequence ID" value="NZ_AZEY01000108.1"/>
</dbReference>
<reference evidence="16 17" key="1">
    <citation type="journal article" date="2015" name="Genome Announc.">
        <title>Expanding the biotechnology potential of lactobacilli through comparative genomics of 213 strains and associated genera.</title>
        <authorList>
            <person name="Sun Z."/>
            <person name="Harris H.M."/>
            <person name="McCann A."/>
            <person name="Guo C."/>
            <person name="Argimon S."/>
            <person name="Zhang W."/>
            <person name="Yang X."/>
            <person name="Jeffery I.B."/>
            <person name="Cooney J.C."/>
            <person name="Kagawa T.F."/>
            <person name="Liu W."/>
            <person name="Song Y."/>
            <person name="Salvetti E."/>
            <person name="Wrobel A."/>
            <person name="Rasinkangas P."/>
            <person name="Parkhill J."/>
            <person name="Rea M.C."/>
            <person name="O'Sullivan O."/>
            <person name="Ritari J."/>
            <person name="Douillard F.P."/>
            <person name="Paul Ross R."/>
            <person name="Yang R."/>
            <person name="Briner A.E."/>
            <person name="Felis G.E."/>
            <person name="de Vos W.M."/>
            <person name="Barrangou R."/>
            <person name="Klaenhammer T.R."/>
            <person name="Caufield P.W."/>
            <person name="Cui Y."/>
            <person name="Zhang H."/>
            <person name="O'Toole P.W."/>
        </authorList>
    </citation>
    <scope>NUCLEOTIDE SEQUENCE [LARGE SCALE GENOMIC DNA]</scope>
    <source>
        <strain evidence="16 17">DSM 14421</strain>
    </source>
</reference>
<dbReference type="GO" id="GO:0045121">
    <property type="term" value="C:membrane raft"/>
    <property type="evidence" value="ECO:0007669"/>
    <property type="project" value="UniProtKB-SubCell"/>
</dbReference>
<dbReference type="FunFam" id="3.30.565.10:FF:000023">
    <property type="entry name" value="PAS domain-containing sensor histidine kinase"/>
    <property type="match status" value="1"/>
</dbReference>
<dbReference type="InterPro" id="IPR005467">
    <property type="entry name" value="His_kinase_dom"/>
</dbReference>
<evidence type="ECO:0000256" key="5">
    <source>
        <dbReference type="ARBA" id="ARBA00022475"/>
    </source>
</evidence>
<dbReference type="Pfam" id="PF00512">
    <property type="entry name" value="HisKA"/>
    <property type="match status" value="1"/>
</dbReference>
<comment type="subcellular location">
    <subcellularLocation>
        <location evidence="2">Cell membrane</location>
    </subcellularLocation>
    <subcellularLocation>
        <location evidence="3">Membrane raft</location>
        <topology evidence="3">Multi-pass membrane protein</topology>
    </subcellularLocation>
</comment>
<dbReference type="PROSITE" id="PS50109">
    <property type="entry name" value="HIS_KIN"/>
    <property type="match status" value="1"/>
</dbReference>
<dbReference type="InterPro" id="IPR004358">
    <property type="entry name" value="Sig_transdc_His_kin-like_C"/>
</dbReference>
<dbReference type="GO" id="GO:0000156">
    <property type="term" value="F:phosphorelay response regulator activity"/>
    <property type="evidence" value="ECO:0007669"/>
    <property type="project" value="TreeGrafter"/>
</dbReference>
<feature type="transmembrane region" description="Helical" evidence="13">
    <location>
        <begin position="12"/>
        <end position="30"/>
    </location>
</feature>
<comment type="caution">
    <text evidence="16">The sequence shown here is derived from an EMBL/GenBank/DDBJ whole genome shotgun (WGS) entry which is preliminary data.</text>
</comment>
<evidence type="ECO:0000259" key="15">
    <source>
        <dbReference type="PROSITE" id="PS50885"/>
    </source>
</evidence>
<evidence type="ECO:0000256" key="1">
    <source>
        <dbReference type="ARBA" id="ARBA00000085"/>
    </source>
</evidence>
<keyword evidence="9" id="KW-0418">Kinase</keyword>
<evidence type="ECO:0000313" key="16">
    <source>
        <dbReference type="EMBL" id="KRL62500.1"/>
    </source>
</evidence>
<dbReference type="PRINTS" id="PR00344">
    <property type="entry name" value="BCTRLSENSOR"/>
</dbReference>
<dbReference type="PROSITE" id="PS50885">
    <property type="entry name" value="HAMP"/>
    <property type="match status" value="1"/>
</dbReference>
<dbReference type="CDD" id="cd06225">
    <property type="entry name" value="HAMP"/>
    <property type="match status" value="1"/>
</dbReference>
<evidence type="ECO:0000259" key="14">
    <source>
        <dbReference type="PROSITE" id="PS50109"/>
    </source>
</evidence>
<dbReference type="InterPro" id="IPR036097">
    <property type="entry name" value="HisK_dim/P_sf"/>
</dbReference>
<feature type="domain" description="HAMP" evidence="15">
    <location>
        <begin position="71"/>
        <end position="122"/>
    </location>
</feature>
<dbReference type="Gene3D" id="3.30.565.10">
    <property type="entry name" value="Histidine kinase-like ATPase, C-terminal domain"/>
    <property type="match status" value="1"/>
</dbReference>
<dbReference type="AlphaFoldDB" id="A0A0R1S4I9"/>
<keyword evidence="12 13" id="KW-0472">Membrane</keyword>
<keyword evidence="7" id="KW-0808">Transferase</keyword>
<feature type="transmembrane region" description="Helical" evidence="13">
    <location>
        <begin position="42"/>
        <end position="62"/>
    </location>
</feature>
<dbReference type="GO" id="GO:0000155">
    <property type="term" value="F:phosphorelay sensor kinase activity"/>
    <property type="evidence" value="ECO:0007669"/>
    <property type="project" value="InterPro"/>
</dbReference>
<proteinExistence type="predicted"/>
<dbReference type="InterPro" id="IPR036890">
    <property type="entry name" value="HATPase_C_sf"/>
</dbReference>
<dbReference type="GO" id="GO:0005886">
    <property type="term" value="C:plasma membrane"/>
    <property type="evidence" value="ECO:0007669"/>
    <property type="project" value="UniProtKB-SubCell"/>
</dbReference>
<evidence type="ECO:0000256" key="2">
    <source>
        <dbReference type="ARBA" id="ARBA00004236"/>
    </source>
</evidence>
<evidence type="ECO:0000256" key="10">
    <source>
        <dbReference type="ARBA" id="ARBA00022840"/>
    </source>
</evidence>
<evidence type="ECO:0000313" key="17">
    <source>
        <dbReference type="Proteomes" id="UP000052013"/>
    </source>
</evidence>
<dbReference type="Pfam" id="PF02518">
    <property type="entry name" value="HATPase_c"/>
    <property type="match status" value="1"/>
</dbReference>
<dbReference type="EC" id="2.7.13.3" evidence="4"/>
<dbReference type="SMART" id="SM00304">
    <property type="entry name" value="HAMP"/>
    <property type="match status" value="1"/>
</dbReference>
<accession>A0A0R1S4I9</accession>
<organism evidence="16 17">
    <name type="scientific">Lentilactobacillus diolivorans DSM 14421</name>
    <dbReference type="NCBI Taxonomy" id="1423739"/>
    <lineage>
        <taxon>Bacteria</taxon>
        <taxon>Bacillati</taxon>
        <taxon>Bacillota</taxon>
        <taxon>Bacilli</taxon>
        <taxon>Lactobacillales</taxon>
        <taxon>Lactobacillaceae</taxon>
        <taxon>Lentilactobacillus</taxon>
    </lineage>
</organism>
<evidence type="ECO:0000256" key="11">
    <source>
        <dbReference type="ARBA" id="ARBA00023012"/>
    </source>
</evidence>
<dbReference type="STRING" id="1423739.FC85_GL002011"/>
<keyword evidence="8" id="KW-0547">Nucleotide-binding</keyword>
<gene>
    <name evidence="16" type="ORF">FC85_GL002011</name>
</gene>
<dbReference type="PATRIC" id="fig|1423739.3.peg.2097"/>
<evidence type="ECO:0000256" key="4">
    <source>
        <dbReference type="ARBA" id="ARBA00012438"/>
    </source>
</evidence>